<keyword evidence="3" id="KW-1185">Reference proteome</keyword>
<feature type="region of interest" description="Disordered" evidence="1">
    <location>
        <begin position="1"/>
        <end position="31"/>
    </location>
</feature>
<accession>A0A167WB51</accession>
<dbReference type="Proteomes" id="UP000076532">
    <property type="component" value="Unassembled WGS sequence"/>
</dbReference>
<feature type="compositionally biased region" description="Basic and acidic residues" evidence="1">
    <location>
        <begin position="12"/>
        <end position="23"/>
    </location>
</feature>
<sequence length="195" mass="21562">MSHQESAVAVLEHYRESDHESRRALSSPPPPPPSMAYFLLSTNALTASFSVKNTRVHDGNEVAQVYLGFPRSRASRRGFERGFLRKGQSAQFSIGKGEGYFNLGRDYAEPGDSHWLRDRIYSTIPPAFFNPYGYGSDVAVTPSFNRSSWLEEITSRIVDPATGIELQMYHSDAAPGQHEIVAEPMSPVQAVGALV</sequence>
<dbReference type="Gene3D" id="2.60.40.10">
    <property type="entry name" value="Immunoglobulins"/>
    <property type="match status" value="1"/>
</dbReference>
<dbReference type="AlphaFoldDB" id="A0A167WB51"/>
<evidence type="ECO:0000256" key="1">
    <source>
        <dbReference type="SAM" id="MobiDB-lite"/>
    </source>
</evidence>
<organism evidence="2 3">
    <name type="scientific">Athelia psychrophila</name>
    <dbReference type="NCBI Taxonomy" id="1759441"/>
    <lineage>
        <taxon>Eukaryota</taxon>
        <taxon>Fungi</taxon>
        <taxon>Dikarya</taxon>
        <taxon>Basidiomycota</taxon>
        <taxon>Agaricomycotina</taxon>
        <taxon>Agaricomycetes</taxon>
        <taxon>Agaricomycetidae</taxon>
        <taxon>Atheliales</taxon>
        <taxon>Atheliaceae</taxon>
        <taxon>Athelia</taxon>
    </lineage>
</organism>
<dbReference type="EMBL" id="KV417813">
    <property type="protein sequence ID" value="KZP05892.1"/>
    <property type="molecule type" value="Genomic_DNA"/>
</dbReference>
<evidence type="ECO:0000313" key="2">
    <source>
        <dbReference type="EMBL" id="KZP05892.1"/>
    </source>
</evidence>
<protein>
    <submittedName>
        <fullName evidence="2">Uncharacterized protein</fullName>
    </submittedName>
</protein>
<name>A0A167WB51_9AGAM</name>
<dbReference type="InterPro" id="IPR013783">
    <property type="entry name" value="Ig-like_fold"/>
</dbReference>
<dbReference type="OrthoDB" id="3364440at2759"/>
<reference evidence="2 3" key="1">
    <citation type="journal article" date="2016" name="Mol. Biol. Evol.">
        <title>Comparative Genomics of Early-Diverging Mushroom-Forming Fungi Provides Insights into the Origins of Lignocellulose Decay Capabilities.</title>
        <authorList>
            <person name="Nagy L.G."/>
            <person name="Riley R."/>
            <person name="Tritt A."/>
            <person name="Adam C."/>
            <person name="Daum C."/>
            <person name="Floudas D."/>
            <person name="Sun H."/>
            <person name="Yadav J.S."/>
            <person name="Pangilinan J."/>
            <person name="Larsson K.H."/>
            <person name="Matsuura K."/>
            <person name="Barry K."/>
            <person name="Labutti K."/>
            <person name="Kuo R."/>
            <person name="Ohm R.A."/>
            <person name="Bhattacharya S.S."/>
            <person name="Shirouzu T."/>
            <person name="Yoshinaga Y."/>
            <person name="Martin F.M."/>
            <person name="Grigoriev I.V."/>
            <person name="Hibbett D.S."/>
        </authorList>
    </citation>
    <scope>NUCLEOTIDE SEQUENCE [LARGE SCALE GENOMIC DNA]</scope>
    <source>
        <strain evidence="2 3">CBS 109695</strain>
    </source>
</reference>
<gene>
    <name evidence="2" type="ORF">FIBSPDRAFT_966891</name>
</gene>
<proteinExistence type="predicted"/>
<evidence type="ECO:0000313" key="3">
    <source>
        <dbReference type="Proteomes" id="UP000076532"/>
    </source>
</evidence>